<protein>
    <recommendedName>
        <fullName evidence="1">FRG domain-containing protein</fullName>
    </recommendedName>
</protein>
<name>A0A2T3G5K2_9FIRM</name>
<dbReference type="RefSeq" id="WP_107029383.1">
    <property type="nucleotide sequence ID" value="NZ_DBFOUQ010000013.1"/>
</dbReference>
<reference evidence="2 3" key="1">
    <citation type="journal article" date="2019" name="Int. J. Syst. Evol. Microbiol.">
        <title>Faecalibacillus intestinalis gen. nov., sp. nov. and Faecalibacillus faecis sp. nov., isolated from human faeces.</title>
        <authorList>
            <person name="Seo B."/>
            <person name="Jeon K."/>
            <person name="Baek I."/>
            <person name="Lee Y.M."/>
            <person name="Baek K."/>
            <person name="Ko G."/>
        </authorList>
    </citation>
    <scope>NUCLEOTIDE SEQUENCE [LARGE SCALE GENOMIC DNA]</scope>
    <source>
        <strain evidence="2 3">SNUG30099</strain>
    </source>
</reference>
<gene>
    <name evidence="2" type="ORF">C7U54_03895</name>
</gene>
<feature type="domain" description="FRG" evidence="1">
    <location>
        <begin position="24"/>
        <end position="132"/>
    </location>
</feature>
<organism evidence="2 3">
    <name type="scientific">Faecalibacillus intestinalis</name>
    <dbReference type="NCBI Taxonomy" id="1982626"/>
    <lineage>
        <taxon>Bacteria</taxon>
        <taxon>Bacillati</taxon>
        <taxon>Bacillota</taxon>
        <taxon>Erysipelotrichia</taxon>
        <taxon>Erysipelotrichales</taxon>
        <taxon>Coprobacillaceae</taxon>
        <taxon>Faecalibacillus</taxon>
    </lineage>
</organism>
<dbReference type="InterPro" id="IPR014966">
    <property type="entry name" value="FRG-dom"/>
</dbReference>
<evidence type="ECO:0000259" key="1">
    <source>
        <dbReference type="SMART" id="SM00901"/>
    </source>
</evidence>
<dbReference type="AlphaFoldDB" id="A0A2T3G5K2"/>
<evidence type="ECO:0000313" key="2">
    <source>
        <dbReference type="EMBL" id="PST42803.1"/>
    </source>
</evidence>
<dbReference type="EMBL" id="PYLQ01000003">
    <property type="protein sequence ID" value="PST42803.1"/>
    <property type="molecule type" value="Genomic_DNA"/>
</dbReference>
<dbReference type="Proteomes" id="UP000240974">
    <property type="component" value="Unassembled WGS sequence"/>
</dbReference>
<evidence type="ECO:0000313" key="3">
    <source>
        <dbReference type="Proteomes" id="UP000240974"/>
    </source>
</evidence>
<keyword evidence="3" id="KW-1185">Reference proteome</keyword>
<proteinExistence type="predicted"/>
<dbReference type="SMART" id="SM00901">
    <property type="entry name" value="FRG"/>
    <property type="match status" value="1"/>
</dbReference>
<dbReference type="Pfam" id="PF08867">
    <property type="entry name" value="FRG"/>
    <property type="match status" value="1"/>
</dbReference>
<sequence>MDKKKITSVSNFIEIIEQFQSKNLLGQIYYRGQHNGLKQNWKLIPSFYRKKKTHERIPFYNDLNEELNSIYKFVEKNVDYFNNIDFSDIISILNILQHYGFPTRVLDVTNNPLVALYFALENIEPTDNPVVYLIKSNKCYSGYFTNQMLNDFYYEEKVKDKVVMVNGSVLSDRIKNQKGDFILFFEEEDIHSIENFRIEEISIEKAALKKIKKELDILGINKSTIYPSLEEESTKFTALLDNSEEEFIKMAKYFNFGINKANNVIKNDLNKNRKYLKKPGAIATINTKNRKRK</sequence>
<accession>A0A2T3G5K2</accession>
<comment type="caution">
    <text evidence="2">The sequence shown here is derived from an EMBL/GenBank/DDBJ whole genome shotgun (WGS) entry which is preliminary data.</text>
</comment>